<sequence>MNRLFPIPSDLLASARQRGLSAARGATVRLCFGKKILFYIVLEFIFQ</sequence>
<dbReference type="EMBL" id="CP001157">
    <property type="protein sequence ID" value="ACO81092.1"/>
    <property type="molecule type" value="Genomic_DNA"/>
</dbReference>
<reference evidence="1 2" key="1">
    <citation type="journal article" date="2009" name="J. Bacteriol.">
        <title>Genome sequence of Azotobacter vinelandii, an obligate aerobe specialized to support diverse anaerobic metabolic processes.</title>
        <authorList>
            <person name="Setubal J.C."/>
            <person name="dos Santos P."/>
            <person name="Goldman B.S."/>
            <person name="Ertesvag H."/>
            <person name="Espin G."/>
            <person name="Rubio L.M."/>
            <person name="Valla S."/>
            <person name="Almeida N.F."/>
            <person name="Balasubramanian D."/>
            <person name="Cromes L."/>
            <person name="Curatti L."/>
            <person name="Du Z."/>
            <person name="Godsy E."/>
            <person name="Goodner B."/>
            <person name="Hellner-Burris K."/>
            <person name="Hernandez J.A."/>
            <person name="Houmiel K."/>
            <person name="Imperial J."/>
            <person name="Kennedy C."/>
            <person name="Larson T.J."/>
            <person name="Latreille P."/>
            <person name="Ligon L.S."/>
            <person name="Lu J."/>
            <person name="Maerk M."/>
            <person name="Miller N.M."/>
            <person name="Norton S."/>
            <person name="O'Carroll I.P."/>
            <person name="Paulsen I."/>
            <person name="Raulfs E.C."/>
            <person name="Roemer R."/>
            <person name="Rosser J."/>
            <person name="Segura D."/>
            <person name="Slater S."/>
            <person name="Stricklin S.L."/>
            <person name="Studholme D.J."/>
            <person name="Sun J."/>
            <person name="Viana C.J."/>
            <person name="Wallin E."/>
            <person name="Wang B."/>
            <person name="Wheeler C."/>
            <person name="Zhu H."/>
            <person name="Dean D.R."/>
            <person name="Dixon R."/>
            <person name="Wood D."/>
        </authorList>
    </citation>
    <scope>NUCLEOTIDE SEQUENCE [LARGE SCALE GENOMIC DNA]</scope>
    <source>
        <strain evidence="2">DJ / ATCC BAA-1303</strain>
    </source>
</reference>
<evidence type="ECO:0000313" key="2">
    <source>
        <dbReference type="Proteomes" id="UP000002424"/>
    </source>
</evidence>
<proteinExistence type="predicted"/>
<accession>C1DL99</accession>
<dbReference type="Proteomes" id="UP000002424">
    <property type="component" value="Chromosome"/>
</dbReference>
<gene>
    <name evidence="1" type="ordered locus">Avin_50010</name>
</gene>
<evidence type="ECO:0000313" key="1">
    <source>
        <dbReference type="EMBL" id="ACO81092.1"/>
    </source>
</evidence>
<dbReference type="EnsemblBacteria" id="ACO81092">
    <property type="protein sequence ID" value="ACO81092"/>
    <property type="gene ID" value="Avin_50010"/>
</dbReference>
<keyword evidence="2" id="KW-1185">Reference proteome</keyword>
<dbReference type="KEGG" id="avn:Avin_50010"/>
<dbReference type="HOGENOM" id="CLU_3164141_0_0_6"/>
<dbReference type="AlphaFoldDB" id="C1DL99"/>
<protein>
    <submittedName>
        <fullName evidence="1">Uncharacterized protein</fullName>
    </submittedName>
</protein>
<name>C1DL99_AZOVD</name>
<organism evidence="1 2">
    <name type="scientific">Azotobacter vinelandii (strain DJ / ATCC BAA-1303)</name>
    <dbReference type="NCBI Taxonomy" id="322710"/>
    <lineage>
        <taxon>Bacteria</taxon>
        <taxon>Pseudomonadati</taxon>
        <taxon>Pseudomonadota</taxon>
        <taxon>Gammaproteobacteria</taxon>
        <taxon>Pseudomonadales</taxon>
        <taxon>Pseudomonadaceae</taxon>
        <taxon>Azotobacter</taxon>
    </lineage>
</organism>